<proteinExistence type="inferred from homology"/>
<sequence>MNFRLPVRQSTENRIFFYLMFSGILLLAYALIKPLLSLIILAILVAGLFYPVYKKIYKFTRERNYIAVPLTMISILLSFIIPIIIISVITINQLSIFISDVGDFAGNSEEISQILDSNTESGLNTEKFTIKLENSIDDINYQLARLPFVNQNDLITIQNVQQVIGELAKTVANWAGNTAVNIVQNTPSFITNLIVFVIILSTLIPSQKRLKDYILKLSPLNDRIDKLYLTRVNAMANAMIKGTLVIAVTQGLICGILLWLAGVPYIFFWTILCIFMSIVPNGGALVNWPILIILLLSGNIPGAIIVGLGNLLIVSSVDQILRPILVPKEANLPPALTLLGIVGGLHLFGFLGVVYGPVIMIFLITTFDIYIEYYKE</sequence>
<evidence type="ECO:0000313" key="8">
    <source>
        <dbReference type="Proteomes" id="UP000775877"/>
    </source>
</evidence>
<evidence type="ECO:0000256" key="4">
    <source>
        <dbReference type="ARBA" id="ARBA00022989"/>
    </source>
</evidence>
<keyword evidence="4 6" id="KW-1133">Transmembrane helix</keyword>
<feature type="transmembrane region" description="Helical" evidence="6">
    <location>
        <begin position="293"/>
        <end position="315"/>
    </location>
</feature>
<feature type="transmembrane region" description="Helical" evidence="6">
    <location>
        <begin position="335"/>
        <end position="365"/>
    </location>
</feature>
<keyword evidence="3 6" id="KW-0812">Transmembrane</keyword>
<protein>
    <submittedName>
        <fullName evidence="7">AI-2E family transporter</fullName>
    </submittedName>
</protein>
<evidence type="ECO:0000313" key="7">
    <source>
        <dbReference type="EMBL" id="MCA9381517.1"/>
    </source>
</evidence>
<gene>
    <name evidence="7" type="ORF">KC678_04585</name>
</gene>
<name>A0A955L239_9BACT</name>
<keyword evidence="5 6" id="KW-0472">Membrane</keyword>
<feature type="transmembrane region" description="Helical" evidence="6">
    <location>
        <begin position="238"/>
        <end position="260"/>
    </location>
</feature>
<dbReference type="EMBL" id="JAGQLJ010000121">
    <property type="protein sequence ID" value="MCA9381517.1"/>
    <property type="molecule type" value="Genomic_DNA"/>
</dbReference>
<comment type="caution">
    <text evidence="7">The sequence shown here is derived from an EMBL/GenBank/DDBJ whole genome shotgun (WGS) entry which is preliminary data.</text>
</comment>
<evidence type="ECO:0000256" key="1">
    <source>
        <dbReference type="ARBA" id="ARBA00004141"/>
    </source>
</evidence>
<dbReference type="Pfam" id="PF01594">
    <property type="entry name" value="AI-2E_transport"/>
    <property type="match status" value="1"/>
</dbReference>
<evidence type="ECO:0000256" key="6">
    <source>
        <dbReference type="SAM" id="Phobius"/>
    </source>
</evidence>
<dbReference type="InterPro" id="IPR002549">
    <property type="entry name" value="AI-2E-like"/>
</dbReference>
<dbReference type="PANTHER" id="PTHR21716:SF4">
    <property type="entry name" value="TRANSMEMBRANE PROTEIN 245"/>
    <property type="match status" value="1"/>
</dbReference>
<evidence type="ECO:0000256" key="3">
    <source>
        <dbReference type="ARBA" id="ARBA00022692"/>
    </source>
</evidence>
<dbReference type="PANTHER" id="PTHR21716">
    <property type="entry name" value="TRANSMEMBRANE PROTEIN"/>
    <property type="match status" value="1"/>
</dbReference>
<comment type="similarity">
    <text evidence="2">Belongs to the autoinducer-2 exporter (AI-2E) (TC 2.A.86) family.</text>
</comment>
<evidence type="ECO:0000256" key="5">
    <source>
        <dbReference type="ARBA" id="ARBA00023136"/>
    </source>
</evidence>
<dbReference type="Proteomes" id="UP000775877">
    <property type="component" value="Unassembled WGS sequence"/>
</dbReference>
<feature type="transmembrane region" description="Helical" evidence="6">
    <location>
        <begin position="189"/>
        <end position="206"/>
    </location>
</feature>
<organism evidence="7 8">
    <name type="scientific">Candidatus Dojkabacteria bacterium</name>
    <dbReference type="NCBI Taxonomy" id="2099670"/>
    <lineage>
        <taxon>Bacteria</taxon>
        <taxon>Candidatus Dojkabacteria</taxon>
    </lineage>
</organism>
<comment type="subcellular location">
    <subcellularLocation>
        <location evidence="1">Membrane</location>
        <topology evidence="1">Multi-pass membrane protein</topology>
    </subcellularLocation>
</comment>
<feature type="transmembrane region" description="Helical" evidence="6">
    <location>
        <begin position="38"/>
        <end position="53"/>
    </location>
</feature>
<reference evidence="7" key="1">
    <citation type="submission" date="2020-04" db="EMBL/GenBank/DDBJ databases">
        <authorList>
            <person name="Zhang T."/>
        </authorList>
    </citation>
    <scope>NUCLEOTIDE SEQUENCE</scope>
    <source>
        <strain evidence="7">HKST-UBA13</strain>
    </source>
</reference>
<feature type="transmembrane region" description="Helical" evidence="6">
    <location>
        <begin position="65"/>
        <end position="91"/>
    </location>
</feature>
<feature type="transmembrane region" description="Helical" evidence="6">
    <location>
        <begin position="266"/>
        <end position="286"/>
    </location>
</feature>
<accession>A0A955L239</accession>
<reference evidence="7" key="2">
    <citation type="journal article" date="2021" name="Microbiome">
        <title>Successional dynamics and alternative stable states in a saline activated sludge microbial community over 9 years.</title>
        <authorList>
            <person name="Wang Y."/>
            <person name="Ye J."/>
            <person name="Ju F."/>
            <person name="Liu L."/>
            <person name="Boyd J.A."/>
            <person name="Deng Y."/>
            <person name="Parks D.H."/>
            <person name="Jiang X."/>
            <person name="Yin X."/>
            <person name="Woodcroft B.J."/>
            <person name="Tyson G.W."/>
            <person name="Hugenholtz P."/>
            <person name="Polz M.F."/>
            <person name="Zhang T."/>
        </authorList>
    </citation>
    <scope>NUCLEOTIDE SEQUENCE</scope>
    <source>
        <strain evidence="7">HKST-UBA13</strain>
    </source>
</reference>
<feature type="transmembrane region" description="Helical" evidence="6">
    <location>
        <begin position="15"/>
        <end position="32"/>
    </location>
</feature>
<dbReference type="AlphaFoldDB" id="A0A955L239"/>
<evidence type="ECO:0000256" key="2">
    <source>
        <dbReference type="ARBA" id="ARBA00009773"/>
    </source>
</evidence>
<dbReference type="GO" id="GO:0016020">
    <property type="term" value="C:membrane"/>
    <property type="evidence" value="ECO:0007669"/>
    <property type="project" value="UniProtKB-SubCell"/>
</dbReference>